<dbReference type="GO" id="GO:0060090">
    <property type="term" value="F:molecular adaptor activity"/>
    <property type="evidence" value="ECO:0007669"/>
    <property type="project" value="TreeGrafter"/>
</dbReference>
<dbReference type="SUPFAM" id="SSF48452">
    <property type="entry name" value="TPR-like"/>
    <property type="match status" value="1"/>
</dbReference>
<feature type="repeat" description="TPR" evidence="3">
    <location>
        <begin position="526"/>
        <end position="559"/>
    </location>
</feature>
<feature type="transmembrane region" description="Helical" evidence="4">
    <location>
        <begin position="89"/>
        <end position="111"/>
    </location>
</feature>
<dbReference type="SMART" id="SM00028">
    <property type="entry name" value="TPR"/>
    <property type="match status" value="9"/>
</dbReference>
<dbReference type="GO" id="GO:0016020">
    <property type="term" value="C:membrane"/>
    <property type="evidence" value="ECO:0007669"/>
    <property type="project" value="TreeGrafter"/>
</dbReference>
<evidence type="ECO:0000256" key="1">
    <source>
        <dbReference type="ARBA" id="ARBA00022737"/>
    </source>
</evidence>
<keyword evidence="4" id="KW-1133">Transmembrane helix</keyword>
<dbReference type="PANTHER" id="PTHR45831">
    <property type="entry name" value="LD24721P"/>
    <property type="match status" value="1"/>
</dbReference>
<feature type="repeat" description="TPR" evidence="3">
    <location>
        <begin position="458"/>
        <end position="491"/>
    </location>
</feature>
<dbReference type="Pfam" id="PF13414">
    <property type="entry name" value="TPR_11"/>
    <property type="match status" value="1"/>
</dbReference>
<feature type="repeat" description="TPR" evidence="3">
    <location>
        <begin position="424"/>
        <end position="457"/>
    </location>
</feature>
<keyword evidence="2 3" id="KW-0802">TPR repeat</keyword>
<name>A0A1E3X900_9BACT</name>
<dbReference type="AlphaFoldDB" id="A0A1E3X900"/>
<dbReference type="EMBL" id="MAYW01000079">
    <property type="protein sequence ID" value="ODS32059.1"/>
    <property type="molecule type" value="Genomic_DNA"/>
</dbReference>
<feature type="repeat" description="TPR" evidence="3">
    <location>
        <begin position="492"/>
        <end position="525"/>
    </location>
</feature>
<dbReference type="InterPro" id="IPR047150">
    <property type="entry name" value="SGT"/>
</dbReference>
<dbReference type="Gene3D" id="1.25.40.10">
    <property type="entry name" value="Tetratricopeptide repeat domain"/>
    <property type="match status" value="4"/>
</dbReference>
<protein>
    <submittedName>
        <fullName evidence="5">Uncharacterized protein</fullName>
    </submittedName>
</protein>
<dbReference type="GO" id="GO:0006620">
    <property type="term" value="P:post-translational protein targeting to endoplasmic reticulum membrane"/>
    <property type="evidence" value="ECO:0007669"/>
    <property type="project" value="TreeGrafter"/>
</dbReference>
<dbReference type="Pfam" id="PF00515">
    <property type="entry name" value="TPR_1"/>
    <property type="match status" value="2"/>
</dbReference>
<evidence type="ECO:0000256" key="2">
    <source>
        <dbReference type="ARBA" id="ARBA00022803"/>
    </source>
</evidence>
<sequence length="694" mass="78066">MKKSQKKPASNPSPVSAFLVLLLLIGAMVGVGFLTRNALFSLLERYSRDFGTFVIYTGFVGISLIVAVVTFGIMRSAGVFKKTTKKVQYEFYGAMAGFLVTLMFLVGTYSFHTQQPTALQIVGNVRFVEDRKSIGPVQGAKIALSRLSGFETETDRNGNFTLQLPEDQKLQELELQVTYGGKTLYHTVQRSMMENVLIEILKRKEQGEKLEPFEEGTYGILVAAFEGKTPEYKDKGIVMQGTTESILNARFQLLEIENAEAREIPTSLTPLLKTHEEAREIGKQYNAELVIWGDITFAGVIPNLTIVNPQPDVSTFIKPDTSIMKATLTHAALASVEDIRLPALTDEPALLVSFVTGLKYYNEEQYEKALYYFTAAIPERPTKYVDSAIIFLFRGEVFFSRGKYDKAISDWDWSFGLGLNPSLAIAYNDRGLAYFSKGEYDEAISDYDKAIKEDPTLALAYNNRGLAYINKDEYDKAISNYDKAIEISPEYAAAYLNRANNHYNMEDYDKAISNYDKAIEIDPKDSIAYYNRGFTYSDKGEYDKAISDYDKAIELDSKNAVTYFFRGLAYHLKEEYEKAISDCDKAPEIDPKDARVYGNLGWIFYLMERLDESIETSRQGLSIDSTQKWIQFNLALALLCQGNVQAAKAEYQRGIEMADSVTLESAINDLKGALEKDPNLHGAKEILTELTQTQ</sequence>
<dbReference type="PROSITE" id="PS50005">
    <property type="entry name" value="TPR"/>
    <property type="match status" value="6"/>
</dbReference>
<dbReference type="Proteomes" id="UP000094056">
    <property type="component" value="Unassembled WGS sequence"/>
</dbReference>
<evidence type="ECO:0000256" key="4">
    <source>
        <dbReference type="SAM" id="Phobius"/>
    </source>
</evidence>
<dbReference type="PROSITE" id="PS50293">
    <property type="entry name" value="TPR_REGION"/>
    <property type="match status" value="4"/>
</dbReference>
<keyword evidence="1" id="KW-0677">Repeat</keyword>
<dbReference type="PANTHER" id="PTHR45831:SF5">
    <property type="entry name" value="STI1 DOMAIN-CONTAINING PROTEIN"/>
    <property type="match status" value="1"/>
</dbReference>
<dbReference type="InterPro" id="IPR011990">
    <property type="entry name" value="TPR-like_helical_dom_sf"/>
</dbReference>
<evidence type="ECO:0000313" key="5">
    <source>
        <dbReference type="EMBL" id="ODS32059.1"/>
    </source>
</evidence>
<comment type="caution">
    <text evidence="5">The sequence shown here is derived from an EMBL/GenBank/DDBJ whole genome shotgun (WGS) entry which is preliminary data.</text>
</comment>
<dbReference type="InterPro" id="IPR019734">
    <property type="entry name" value="TPR_rpt"/>
</dbReference>
<reference evidence="5 6" key="1">
    <citation type="submission" date="2016-07" db="EMBL/GenBank/DDBJ databases">
        <title>Draft genome of Scalindua rubra, obtained from a brine-seawater interface in the Red Sea, sheds light on salt adaptation in anammox bacteria.</title>
        <authorList>
            <person name="Speth D.R."/>
            <person name="Lagkouvardos I."/>
            <person name="Wang Y."/>
            <person name="Qian P.-Y."/>
            <person name="Dutilh B.E."/>
            <person name="Jetten M.S."/>
        </authorList>
    </citation>
    <scope>NUCLEOTIDE SEQUENCE [LARGE SCALE GENOMIC DNA]</scope>
    <source>
        <strain evidence="5">BSI-1</strain>
    </source>
</reference>
<organism evidence="5 6">
    <name type="scientific">Candidatus Scalindua rubra</name>
    <dbReference type="NCBI Taxonomy" id="1872076"/>
    <lineage>
        <taxon>Bacteria</taxon>
        <taxon>Pseudomonadati</taxon>
        <taxon>Planctomycetota</taxon>
        <taxon>Candidatus Brocadiia</taxon>
        <taxon>Candidatus Brocadiales</taxon>
        <taxon>Candidatus Scalinduaceae</taxon>
        <taxon>Candidatus Scalindua</taxon>
    </lineage>
</organism>
<feature type="transmembrane region" description="Helical" evidence="4">
    <location>
        <begin position="12"/>
        <end position="33"/>
    </location>
</feature>
<keyword evidence="4" id="KW-0472">Membrane</keyword>
<accession>A0A1E3X900</accession>
<dbReference type="PATRIC" id="fig|1872076.5.peg.3326"/>
<evidence type="ECO:0000256" key="3">
    <source>
        <dbReference type="PROSITE-ProRule" id="PRU00339"/>
    </source>
</evidence>
<feature type="repeat" description="TPR" evidence="3">
    <location>
        <begin position="350"/>
        <end position="383"/>
    </location>
</feature>
<evidence type="ECO:0000313" key="6">
    <source>
        <dbReference type="Proteomes" id="UP000094056"/>
    </source>
</evidence>
<gene>
    <name evidence="5" type="ORF">SCARUB_02812</name>
</gene>
<feature type="transmembrane region" description="Helical" evidence="4">
    <location>
        <begin position="53"/>
        <end position="77"/>
    </location>
</feature>
<feature type="repeat" description="TPR" evidence="3">
    <location>
        <begin position="560"/>
        <end position="593"/>
    </location>
</feature>
<dbReference type="GO" id="GO:0072380">
    <property type="term" value="C:TRC complex"/>
    <property type="evidence" value="ECO:0007669"/>
    <property type="project" value="TreeGrafter"/>
</dbReference>
<keyword evidence="4" id="KW-0812">Transmembrane</keyword>
<dbReference type="Pfam" id="PF13181">
    <property type="entry name" value="TPR_8"/>
    <property type="match status" value="2"/>
</dbReference>
<proteinExistence type="predicted"/>